<sequence length="155" mass="16292">MAALPEHTPSAAAAAPTTEEQQRHLHAVPATPDTTAATEGAGGDRAAWISWLAEAATPQSGLYTDRPLSLAEEWRRARDGAQLAERGPLRTAESAYGVVAVANKAAVRTWEWVVDHPARLAGVTALLALAAAFPGTRPLLAALLYPFAWAHAALD</sequence>
<evidence type="ECO:0000256" key="1">
    <source>
        <dbReference type="SAM" id="MobiDB-lite"/>
    </source>
</evidence>
<accession>A0ABW5WJE6</accession>
<feature type="compositionally biased region" description="Low complexity" evidence="1">
    <location>
        <begin position="27"/>
        <end position="40"/>
    </location>
</feature>
<keyword evidence="3" id="KW-1185">Reference proteome</keyword>
<organism evidence="2 3">
    <name type="scientific">Prauserella oleivorans</name>
    <dbReference type="NCBI Taxonomy" id="1478153"/>
    <lineage>
        <taxon>Bacteria</taxon>
        <taxon>Bacillati</taxon>
        <taxon>Actinomycetota</taxon>
        <taxon>Actinomycetes</taxon>
        <taxon>Pseudonocardiales</taxon>
        <taxon>Pseudonocardiaceae</taxon>
        <taxon>Prauserella</taxon>
    </lineage>
</organism>
<evidence type="ECO:0000313" key="2">
    <source>
        <dbReference type="EMBL" id="MFD2803256.1"/>
    </source>
</evidence>
<comment type="caution">
    <text evidence="2">The sequence shown here is derived from an EMBL/GenBank/DDBJ whole genome shotgun (WGS) entry which is preliminary data.</text>
</comment>
<dbReference type="Proteomes" id="UP001597478">
    <property type="component" value="Unassembled WGS sequence"/>
</dbReference>
<name>A0ABW5WJE6_9PSEU</name>
<reference evidence="3" key="1">
    <citation type="journal article" date="2019" name="Int. J. Syst. Evol. Microbiol.">
        <title>The Global Catalogue of Microorganisms (GCM) 10K type strain sequencing project: providing services to taxonomists for standard genome sequencing and annotation.</title>
        <authorList>
            <consortium name="The Broad Institute Genomics Platform"/>
            <consortium name="The Broad Institute Genome Sequencing Center for Infectious Disease"/>
            <person name="Wu L."/>
            <person name="Ma J."/>
        </authorList>
    </citation>
    <scope>NUCLEOTIDE SEQUENCE [LARGE SCALE GENOMIC DNA]</scope>
    <source>
        <strain evidence="3">IBRC-M 10906</strain>
    </source>
</reference>
<dbReference type="EMBL" id="JBHUOF010000051">
    <property type="protein sequence ID" value="MFD2803256.1"/>
    <property type="molecule type" value="Genomic_DNA"/>
</dbReference>
<protein>
    <submittedName>
        <fullName evidence="2">Uncharacterized protein</fullName>
    </submittedName>
</protein>
<evidence type="ECO:0000313" key="3">
    <source>
        <dbReference type="Proteomes" id="UP001597478"/>
    </source>
</evidence>
<dbReference type="RefSeq" id="WP_377385331.1">
    <property type="nucleotide sequence ID" value="NZ_JBHSAN010000005.1"/>
</dbReference>
<feature type="region of interest" description="Disordered" evidence="1">
    <location>
        <begin position="1"/>
        <end position="40"/>
    </location>
</feature>
<gene>
    <name evidence="2" type="ORF">ACFS2C_28080</name>
</gene>
<feature type="compositionally biased region" description="Low complexity" evidence="1">
    <location>
        <begin position="1"/>
        <end position="19"/>
    </location>
</feature>
<proteinExistence type="predicted"/>